<dbReference type="SUPFAM" id="SSF55846">
    <property type="entry name" value="N-acetylmuramoyl-L-alanine amidase-like"/>
    <property type="match status" value="1"/>
</dbReference>
<dbReference type="PANTHER" id="PTHR11022">
    <property type="entry name" value="PEPTIDOGLYCAN RECOGNITION PROTEIN"/>
    <property type="match status" value="1"/>
</dbReference>
<evidence type="ECO:0000256" key="5">
    <source>
        <dbReference type="ARBA" id="ARBA00023157"/>
    </source>
</evidence>
<name>A0A0S2GL65_9HYME</name>
<keyword evidence="3 8" id="KW-0732">Signal</keyword>
<dbReference type="CDD" id="cd06583">
    <property type="entry name" value="PGRP"/>
    <property type="match status" value="1"/>
</dbReference>
<evidence type="ECO:0000259" key="9">
    <source>
        <dbReference type="SMART" id="SM00644"/>
    </source>
</evidence>
<feature type="disulfide bond" evidence="7">
    <location>
        <begin position="71"/>
        <end position="77"/>
    </location>
</feature>
<keyword evidence="11" id="KW-0378">Hydrolase</keyword>
<feature type="domain" description="N-acetylmuramoyl-L-alanine amidase" evidence="9">
    <location>
        <begin position="43"/>
        <end position="183"/>
    </location>
</feature>
<organism evidence="11">
    <name type="scientific">Microplitis mediator</name>
    <dbReference type="NCBI Taxonomy" id="375433"/>
    <lineage>
        <taxon>Eukaryota</taxon>
        <taxon>Metazoa</taxon>
        <taxon>Ecdysozoa</taxon>
        <taxon>Arthropoda</taxon>
        <taxon>Hexapoda</taxon>
        <taxon>Insecta</taxon>
        <taxon>Pterygota</taxon>
        <taxon>Neoptera</taxon>
        <taxon>Endopterygota</taxon>
        <taxon>Hymenoptera</taxon>
        <taxon>Apocrita</taxon>
        <taxon>Ichneumonoidea</taxon>
        <taxon>Braconidae</taxon>
        <taxon>Microgastrinae</taxon>
        <taxon>Microplitis</taxon>
    </lineage>
</organism>
<proteinExistence type="evidence at transcript level"/>
<dbReference type="SMART" id="SM00701">
    <property type="entry name" value="PGRP"/>
    <property type="match status" value="1"/>
</dbReference>
<dbReference type="AlphaFoldDB" id="A0A0S2GL65"/>
<evidence type="ECO:0000256" key="7">
    <source>
        <dbReference type="PIRSR" id="PIRSR037945-1"/>
    </source>
</evidence>
<dbReference type="PIRSF" id="PIRSF037945">
    <property type="entry name" value="PGRPs"/>
    <property type="match status" value="1"/>
</dbReference>
<evidence type="ECO:0000256" key="3">
    <source>
        <dbReference type="ARBA" id="ARBA00022729"/>
    </source>
</evidence>
<protein>
    <recommendedName>
        <fullName evidence="6">Peptidoglycan-recognition protein</fullName>
    </recommendedName>
</protein>
<dbReference type="PANTHER" id="PTHR11022:SF41">
    <property type="entry name" value="PEPTIDOGLYCAN-RECOGNITION PROTEIN LC-RELATED"/>
    <property type="match status" value="1"/>
</dbReference>
<dbReference type="GO" id="GO:0042834">
    <property type="term" value="F:peptidoglycan binding"/>
    <property type="evidence" value="ECO:0007669"/>
    <property type="project" value="InterPro"/>
</dbReference>
<dbReference type="InterPro" id="IPR015510">
    <property type="entry name" value="PGRP"/>
</dbReference>
<evidence type="ECO:0000256" key="6">
    <source>
        <dbReference type="PIRNR" id="PIRNR037945"/>
    </source>
</evidence>
<dbReference type="SMART" id="SM00644">
    <property type="entry name" value="Ami_2"/>
    <property type="match status" value="1"/>
</dbReference>
<dbReference type="Gene3D" id="3.40.80.10">
    <property type="entry name" value="Peptidoglycan recognition protein-like"/>
    <property type="match status" value="1"/>
</dbReference>
<dbReference type="InterPro" id="IPR036505">
    <property type="entry name" value="Amidase/PGRP_sf"/>
</dbReference>
<dbReference type="EMBL" id="KT390715">
    <property type="protein sequence ID" value="ALN97022.1"/>
    <property type="molecule type" value="mRNA"/>
</dbReference>
<evidence type="ECO:0000313" key="11">
    <source>
        <dbReference type="EMBL" id="ALN97022.1"/>
    </source>
</evidence>
<evidence type="ECO:0000256" key="2">
    <source>
        <dbReference type="ARBA" id="ARBA00022588"/>
    </source>
</evidence>
<reference evidence="11" key="1">
    <citation type="journal article" date="2015" name="Insect Sci.">
        <title>Comparative analysis of peptidoglycan recognition proteins in endoparasitoid wasp Microplitis mediator.</title>
        <authorList>
            <person name="Wang R.J."/>
            <person name="Lin Z."/>
            <person name="Jiang H."/>
            <person name="Li J.C."/>
            <person name="Saha T.T."/>
            <person name="Lu Z.Y."/>
            <person name="Lu Z.Q."/>
            <person name="Zou Z."/>
        </authorList>
    </citation>
    <scope>NUCLEOTIDE SEQUENCE</scope>
</reference>
<dbReference type="InterPro" id="IPR006619">
    <property type="entry name" value="PGRP_domain_met/bac"/>
</dbReference>
<feature type="signal peptide" evidence="8">
    <location>
        <begin position="1"/>
        <end position="21"/>
    </location>
</feature>
<dbReference type="InterPro" id="IPR002502">
    <property type="entry name" value="Amidase_domain"/>
</dbReference>
<dbReference type="GO" id="GO:0008270">
    <property type="term" value="F:zinc ion binding"/>
    <property type="evidence" value="ECO:0007669"/>
    <property type="project" value="InterPro"/>
</dbReference>
<evidence type="ECO:0000256" key="4">
    <source>
        <dbReference type="ARBA" id="ARBA00022859"/>
    </source>
</evidence>
<comment type="similarity">
    <text evidence="1 6">Belongs to the N-acetylmuramoyl-L-alanine amidase 2 family.</text>
</comment>
<evidence type="ECO:0000256" key="1">
    <source>
        <dbReference type="ARBA" id="ARBA00007553"/>
    </source>
</evidence>
<dbReference type="InterPro" id="IPR017331">
    <property type="entry name" value="Peptidoglycan_recognition"/>
</dbReference>
<accession>A0A0S2GL65</accession>
<dbReference type="FunFam" id="3.40.80.10:FF:000001">
    <property type="entry name" value="Peptidoglycan recognition protein 1"/>
    <property type="match status" value="1"/>
</dbReference>
<sequence>MKYFYIILLNCFLIILNKINCLSIDKIIENECPRIISRQEWKARNVSGHELLWTRPTPYIVIHHGGILHYCYDIRECSLIVKSYQDLHIDTNKWIDIGYNFVIGEDGNIYEARGWDFVGAHAPGFNTQSIGISIIGDFSHFRPNKNALKALDNLITCGVLLNKISKDYQVIGHRQSRVTACPGEVFYSYVQSMPRWTSTPVPVYNNNSSLIDKVDSDKKN</sequence>
<keyword evidence="4 6" id="KW-0391">Immunity</keyword>
<evidence type="ECO:0000256" key="8">
    <source>
        <dbReference type="SAM" id="SignalP"/>
    </source>
</evidence>
<feature type="chain" id="PRO_5006598848" description="Peptidoglycan-recognition protein" evidence="8">
    <location>
        <begin position="22"/>
        <end position="220"/>
    </location>
</feature>
<dbReference type="GO" id="GO:0008745">
    <property type="term" value="F:N-acetylmuramoyl-L-alanine amidase activity"/>
    <property type="evidence" value="ECO:0007669"/>
    <property type="project" value="InterPro"/>
</dbReference>
<dbReference type="GO" id="GO:0045087">
    <property type="term" value="P:innate immune response"/>
    <property type="evidence" value="ECO:0007669"/>
    <property type="project" value="UniProtKB-KW"/>
</dbReference>
<keyword evidence="5 7" id="KW-1015">Disulfide bond</keyword>
<keyword evidence="2 6" id="KW-0399">Innate immunity</keyword>
<feature type="disulfide bond" evidence="7">
    <location>
        <begin position="32"/>
        <end position="157"/>
    </location>
</feature>
<dbReference type="Pfam" id="PF01510">
    <property type="entry name" value="Amidase_2"/>
    <property type="match status" value="1"/>
</dbReference>
<feature type="domain" description="Peptidoglycan recognition protein family" evidence="10">
    <location>
        <begin position="33"/>
        <end position="177"/>
    </location>
</feature>
<evidence type="ECO:0000259" key="10">
    <source>
        <dbReference type="SMART" id="SM00701"/>
    </source>
</evidence>
<dbReference type="GO" id="GO:0009253">
    <property type="term" value="P:peptidoglycan catabolic process"/>
    <property type="evidence" value="ECO:0007669"/>
    <property type="project" value="InterPro"/>
</dbReference>